<evidence type="ECO:0000313" key="1">
    <source>
        <dbReference type="EMBL" id="RLW11531.1"/>
    </source>
</evidence>
<name>A0A3L8SYH3_CHLGU</name>
<comment type="caution">
    <text evidence="1">The sequence shown here is derived from an EMBL/GenBank/DDBJ whole genome shotgun (WGS) entry which is preliminary data.</text>
</comment>
<dbReference type="AlphaFoldDB" id="A0A3L8SYH3"/>
<organism evidence="1 2">
    <name type="scientific">Chloebia gouldiae</name>
    <name type="common">Gouldian finch</name>
    <name type="synonym">Erythrura gouldiae</name>
    <dbReference type="NCBI Taxonomy" id="44316"/>
    <lineage>
        <taxon>Eukaryota</taxon>
        <taxon>Metazoa</taxon>
        <taxon>Chordata</taxon>
        <taxon>Craniata</taxon>
        <taxon>Vertebrata</taxon>
        <taxon>Euteleostomi</taxon>
        <taxon>Archelosauria</taxon>
        <taxon>Archosauria</taxon>
        <taxon>Dinosauria</taxon>
        <taxon>Saurischia</taxon>
        <taxon>Theropoda</taxon>
        <taxon>Coelurosauria</taxon>
        <taxon>Aves</taxon>
        <taxon>Neognathae</taxon>
        <taxon>Neoaves</taxon>
        <taxon>Telluraves</taxon>
        <taxon>Australaves</taxon>
        <taxon>Passeriformes</taxon>
        <taxon>Passeroidea</taxon>
        <taxon>Passeridae</taxon>
        <taxon>Chloebia</taxon>
    </lineage>
</organism>
<protein>
    <submittedName>
        <fullName evidence="1">Uncharacterized protein</fullName>
    </submittedName>
</protein>
<sequence>MDFAIPVFNFFLADSQRKLRDSKPYEHSSWAAAHHFSYWCLLGGIGEHCPQGYKLLFHTRCHFGPYHPSTQAVCKLCYLKPSALSAGAPARGGDSVAQTDDLLFPFGQISVHSCQHQSPNWHRYSRSYQLFGDQCRKQSLSQEEDPRGTVT</sequence>
<dbReference type="Proteomes" id="UP000276834">
    <property type="component" value="Unassembled WGS sequence"/>
</dbReference>
<proteinExistence type="predicted"/>
<keyword evidence="2" id="KW-1185">Reference proteome</keyword>
<gene>
    <name evidence="1" type="ORF">DV515_00001486</name>
</gene>
<dbReference type="EMBL" id="QUSF01000003">
    <property type="protein sequence ID" value="RLW11531.1"/>
    <property type="molecule type" value="Genomic_DNA"/>
</dbReference>
<dbReference type="OrthoDB" id="10595272at2759"/>
<accession>A0A3L8SYH3</accession>
<evidence type="ECO:0000313" key="2">
    <source>
        <dbReference type="Proteomes" id="UP000276834"/>
    </source>
</evidence>
<reference evidence="1 2" key="1">
    <citation type="journal article" date="2018" name="Proc. R. Soc. B">
        <title>A non-coding region near Follistatin controls head colour polymorphism in the Gouldian finch.</title>
        <authorList>
            <person name="Toomey M.B."/>
            <person name="Marques C.I."/>
            <person name="Andrade P."/>
            <person name="Araujo P.M."/>
            <person name="Sabatino S."/>
            <person name="Gazda M.A."/>
            <person name="Afonso S."/>
            <person name="Lopes R.J."/>
            <person name="Corbo J.C."/>
            <person name="Carneiro M."/>
        </authorList>
    </citation>
    <scope>NUCLEOTIDE SEQUENCE [LARGE SCALE GENOMIC DNA]</scope>
    <source>
        <strain evidence="1">Red01</strain>
        <tissue evidence="1">Muscle</tissue>
    </source>
</reference>